<organism evidence="1">
    <name type="scientific">marine metagenome</name>
    <dbReference type="NCBI Taxonomy" id="408172"/>
    <lineage>
        <taxon>unclassified sequences</taxon>
        <taxon>metagenomes</taxon>
        <taxon>ecological metagenomes</taxon>
    </lineage>
</organism>
<dbReference type="AlphaFoldDB" id="A0A381T2A8"/>
<gene>
    <name evidence="1" type="ORF">METZ01_LOCUS63194</name>
</gene>
<evidence type="ECO:0000313" key="1">
    <source>
        <dbReference type="EMBL" id="SVA10340.1"/>
    </source>
</evidence>
<reference evidence="1" key="1">
    <citation type="submission" date="2018-05" db="EMBL/GenBank/DDBJ databases">
        <authorList>
            <person name="Lanie J.A."/>
            <person name="Ng W.-L."/>
            <person name="Kazmierczak K.M."/>
            <person name="Andrzejewski T.M."/>
            <person name="Davidsen T.M."/>
            <person name="Wayne K.J."/>
            <person name="Tettelin H."/>
            <person name="Glass J.I."/>
            <person name="Rusch D."/>
            <person name="Podicherti R."/>
            <person name="Tsui H.-C.T."/>
            <person name="Winkler M.E."/>
        </authorList>
    </citation>
    <scope>NUCLEOTIDE SEQUENCE</scope>
</reference>
<accession>A0A381T2A8</accession>
<protein>
    <submittedName>
        <fullName evidence="1">Uncharacterized protein</fullName>
    </submittedName>
</protein>
<sequence length="35" mass="3855">MINASIIETIDTTSFSNLFGPVFIIVENKIAGQRD</sequence>
<proteinExistence type="predicted"/>
<name>A0A381T2A8_9ZZZZ</name>
<dbReference type="EMBL" id="UINC01003920">
    <property type="protein sequence ID" value="SVA10340.1"/>
    <property type="molecule type" value="Genomic_DNA"/>
</dbReference>